<evidence type="ECO:0000313" key="2">
    <source>
        <dbReference type="EMBL" id="ODM21599.1"/>
    </source>
</evidence>
<reference evidence="2 3" key="1">
    <citation type="journal article" date="2016" name="BMC Genomics">
        <title>Comparative genomic and transcriptomic analyses of the Fuzhuan brick tea-fermentation fungus Aspergillus cristatus.</title>
        <authorList>
            <person name="Ge Y."/>
            <person name="Wang Y."/>
            <person name="Liu Y."/>
            <person name="Tan Y."/>
            <person name="Ren X."/>
            <person name="Zhang X."/>
            <person name="Hyde K.D."/>
            <person name="Liu Y."/>
            <person name="Liu Z."/>
        </authorList>
    </citation>
    <scope>NUCLEOTIDE SEQUENCE [LARGE SCALE GENOMIC DNA]</scope>
    <source>
        <strain evidence="2 3">GZAAS20.1005</strain>
    </source>
</reference>
<gene>
    <name evidence="2" type="ORF">SI65_02443</name>
</gene>
<dbReference type="VEuPathDB" id="FungiDB:SI65_02443"/>
<proteinExistence type="predicted"/>
<evidence type="ECO:0000256" key="1">
    <source>
        <dbReference type="SAM" id="Phobius"/>
    </source>
</evidence>
<comment type="caution">
    <text evidence="2">The sequence shown here is derived from an EMBL/GenBank/DDBJ whole genome shotgun (WGS) entry which is preliminary data.</text>
</comment>
<evidence type="ECO:0000313" key="3">
    <source>
        <dbReference type="Proteomes" id="UP000094569"/>
    </source>
</evidence>
<keyword evidence="1" id="KW-1133">Transmembrane helix</keyword>
<dbReference type="Proteomes" id="UP000094569">
    <property type="component" value="Unassembled WGS sequence"/>
</dbReference>
<keyword evidence="1" id="KW-0812">Transmembrane</keyword>
<organism evidence="2 3">
    <name type="scientific">Aspergillus cristatus</name>
    <name type="common">Chinese Fuzhuan brick tea-fermentation fungus</name>
    <name type="synonym">Eurotium cristatum</name>
    <dbReference type="NCBI Taxonomy" id="573508"/>
    <lineage>
        <taxon>Eukaryota</taxon>
        <taxon>Fungi</taxon>
        <taxon>Dikarya</taxon>
        <taxon>Ascomycota</taxon>
        <taxon>Pezizomycotina</taxon>
        <taxon>Eurotiomycetes</taxon>
        <taxon>Eurotiomycetidae</taxon>
        <taxon>Eurotiales</taxon>
        <taxon>Aspergillaceae</taxon>
        <taxon>Aspergillus</taxon>
        <taxon>Aspergillus subgen. Aspergillus</taxon>
    </lineage>
</organism>
<protein>
    <submittedName>
        <fullName evidence="2">Uncharacterized protein</fullName>
    </submittedName>
</protein>
<dbReference type="EMBL" id="JXNT01000002">
    <property type="protein sequence ID" value="ODM21599.1"/>
    <property type="molecule type" value="Genomic_DNA"/>
</dbReference>
<dbReference type="AlphaFoldDB" id="A0A1E3BKX6"/>
<sequence>MAYQVFYEHPYNPSTILTIIIVFNIFFVLVYHELGPTDSVICSRLIPLASSIDLHRKRVVGGADDGEYGGEVREVTVKRPLVGFMKAEKRLESPEGAGGVWSDGFLYEEAIIRIH</sequence>
<keyword evidence="3" id="KW-1185">Reference proteome</keyword>
<feature type="transmembrane region" description="Helical" evidence="1">
    <location>
        <begin position="15"/>
        <end position="34"/>
    </location>
</feature>
<keyword evidence="1" id="KW-0472">Membrane</keyword>
<name>A0A1E3BKX6_ASPCR</name>
<accession>A0A1E3BKX6</accession>